<proteinExistence type="predicted"/>
<sequence length="109" mass="12265">MLDPEGLYEPFFVFCGLVFLCTEFYRRYKVEEPEGSQSLDTLLESSKGRKKATPLVKKVKPEGVIAQCPSNTCNTIAKTSQEVDAYFGYRAMGDGKISLQSYCRKCRTA</sequence>
<protein>
    <submittedName>
        <fullName evidence="1">Uncharacterized protein</fullName>
    </submittedName>
</protein>
<evidence type="ECO:0000313" key="1">
    <source>
        <dbReference type="EMBL" id="KAA1158695.1"/>
    </source>
</evidence>
<evidence type="ECO:0000313" key="2">
    <source>
        <dbReference type="Proteomes" id="UP000324162"/>
    </source>
</evidence>
<comment type="caution">
    <text evidence="1">The sequence shown here is derived from an EMBL/GenBank/DDBJ whole genome shotgun (WGS) entry which is preliminary data.</text>
</comment>
<accession>A0AB73BEX9</accession>
<gene>
    <name evidence="1" type="ORF">EU508_14420</name>
</gene>
<dbReference type="AlphaFoldDB" id="A0AB73BEX9"/>
<dbReference type="RefSeq" id="WP_149614705.1">
    <property type="nucleotide sequence ID" value="NZ_SEUK01000052.1"/>
</dbReference>
<name>A0AB73BEX9_9GAMM</name>
<dbReference type="Proteomes" id="UP000324162">
    <property type="component" value="Unassembled WGS sequence"/>
</dbReference>
<dbReference type="EMBL" id="SEUK01000052">
    <property type="protein sequence ID" value="KAA1158695.1"/>
    <property type="molecule type" value="Genomic_DNA"/>
</dbReference>
<reference evidence="1 2" key="1">
    <citation type="submission" date="2019-01" db="EMBL/GenBank/DDBJ databases">
        <title>Genome sequences of marine Pseudoalteromonas species.</title>
        <authorList>
            <person name="Boraston A.B."/>
            <person name="Hehemann J.-H."/>
            <person name="Vickers C.J."/>
            <person name="Salama-Alber O."/>
            <person name="Abe K."/>
            <person name="Hettle A.J."/>
        </authorList>
    </citation>
    <scope>NUCLEOTIDE SEQUENCE [LARGE SCALE GENOMIC DNA]</scope>
    <source>
        <strain evidence="1 2">PS42</strain>
    </source>
</reference>
<organism evidence="1 2">
    <name type="scientific">Pseudoalteromonas fuliginea</name>
    <dbReference type="NCBI Taxonomy" id="1872678"/>
    <lineage>
        <taxon>Bacteria</taxon>
        <taxon>Pseudomonadati</taxon>
        <taxon>Pseudomonadota</taxon>
        <taxon>Gammaproteobacteria</taxon>
        <taxon>Alteromonadales</taxon>
        <taxon>Pseudoalteromonadaceae</taxon>
        <taxon>Pseudoalteromonas</taxon>
    </lineage>
</organism>